<dbReference type="GeneID" id="94345544"/>
<evidence type="ECO:0000313" key="4">
    <source>
        <dbReference type="Proteomes" id="UP000294530"/>
    </source>
</evidence>
<protein>
    <recommendedName>
        <fullName evidence="2">Fibronectin type-III domain-containing protein</fullName>
    </recommendedName>
</protein>
<sequence length="457" mass="51665">MGCFDLVFSLAHANWDVRLASKVGCVRLFFPLESHDSERQLCVLVGKKKALEHLQRHAFYAGPCARLPGIKTLYETMYLHRSREADDSRTTVVFPVDMEMNTMPVRQYPLFPHPPLLVAVGTCDAISLRWRGLETLEWPIERFILERYPNSDDLPVWTTLLDDKLFELVDEDVKPKQQYIYRVQTISRANVSSAYDFQWVELPERKSTSSSASFVSSLDADGISSLGLLFACFLTVYGLMRASVMGAQGTQSRKHRLKRIRKSTSEEVVPEGGLNSLGQGASAVIPRHLSTSTSSWSRSIEAEPSQRGSIFDTTTTPRNLSTRARSSVDTAQTPLGMLRLTSRSLSTMNEKATACQHCHKRFRLFRKRYLCDICHSVSLCRKCGYQASVDSIANAQRGLLTDPVENQGNRSRRSYFSQQQHKKLKIRTICRDCCDDMFSPSTQATGRPPYVSHKKNS</sequence>
<name>A0A976NXF0_BRELC</name>
<dbReference type="OrthoDB" id="446890at2759"/>
<comment type="caution">
    <text evidence="3">The sequence shown here is derived from an EMBL/GenBank/DDBJ whole genome shotgun (WGS) entry which is preliminary data.</text>
</comment>
<dbReference type="KEGG" id="blac:94345544"/>
<dbReference type="PROSITE" id="PS50853">
    <property type="entry name" value="FN3"/>
    <property type="match status" value="1"/>
</dbReference>
<gene>
    <name evidence="3" type="ORF">CCR75_001772</name>
</gene>
<dbReference type="SUPFAM" id="SSF49265">
    <property type="entry name" value="Fibronectin type III"/>
    <property type="match status" value="1"/>
</dbReference>
<feature type="region of interest" description="Disordered" evidence="1">
    <location>
        <begin position="306"/>
        <end position="328"/>
    </location>
</feature>
<dbReference type="InterPro" id="IPR003961">
    <property type="entry name" value="FN3_dom"/>
</dbReference>
<keyword evidence="4" id="KW-1185">Reference proteome</keyword>
<feature type="domain" description="Fibronectin type-III" evidence="2">
    <location>
        <begin position="111"/>
        <end position="205"/>
    </location>
</feature>
<dbReference type="CDD" id="cd00063">
    <property type="entry name" value="FN3"/>
    <property type="match status" value="1"/>
</dbReference>
<dbReference type="AlphaFoldDB" id="A0A976NXF0"/>
<reference evidence="3 4" key="1">
    <citation type="journal article" date="2021" name="Genome Biol.">
        <title>AFLAP: assembly-free linkage analysis pipeline using k-mers from genome sequencing data.</title>
        <authorList>
            <person name="Fletcher K."/>
            <person name="Zhang L."/>
            <person name="Gil J."/>
            <person name="Han R."/>
            <person name="Cavanaugh K."/>
            <person name="Michelmore R."/>
        </authorList>
    </citation>
    <scope>NUCLEOTIDE SEQUENCE [LARGE SCALE GENOMIC DNA]</scope>
    <source>
        <strain evidence="3 4">SF5</strain>
    </source>
</reference>
<organism evidence="3 4">
    <name type="scientific">Bremia lactucae</name>
    <name type="common">Lettuce downy mildew</name>
    <dbReference type="NCBI Taxonomy" id="4779"/>
    <lineage>
        <taxon>Eukaryota</taxon>
        <taxon>Sar</taxon>
        <taxon>Stramenopiles</taxon>
        <taxon>Oomycota</taxon>
        <taxon>Peronosporomycetes</taxon>
        <taxon>Peronosporales</taxon>
        <taxon>Peronosporaceae</taxon>
        <taxon>Bremia</taxon>
    </lineage>
</organism>
<proteinExistence type="predicted"/>
<evidence type="ECO:0000313" key="3">
    <source>
        <dbReference type="EMBL" id="TDH71828.1"/>
    </source>
</evidence>
<evidence type="ECO:0000259" key="2">
    <source>
        <dbReference type="PROSITE" id="PS50853"/>
    </source>
</evidence>
<evidence type="ECO:0000256" key="1">
    <source>
        <dbReference type="SAM" id="MobiDB-lite"/>
    </source>
</evidence>
<dbReference type="Proteomes" id="UP000294530">
    <property type="component" value="Unassembled WGS sequence"/>
</dbReference>
<dbReference type="RefSeq" id="XP_067821327.1">
    <property type="nucleotide sequence ID" value="XM_067959873.1"/>
</dbReference>
<dbReference type="InterPro" id="IPR036116">
    <property type="entry name" value="FN3_sf"/>
</dbReference>
<accession>A0A976NXF0</accession>
<dbReference type="EMBL" id="SHOA02000015">
    <property type="protein sequence ID" value="TDH71828.1"/>
    <property type="molecule type" value="Genomic_DNA"/>
</dbReference>